<feature type="domain" description="Nucleotide-diphospho-sugar transferase" evidence="6">
    <location>
        <begin position="170"/>
        <end position="262"/>
    </location>
</feature>
<evidence type="ECO:0000256" key="1">
    <source>
        <dbReference type="ARBA" id="ARBA00005664"/>
    </source>
</evidence>
<keyword evidence="3" id="KW-0328">Glycosyltransferase</keyword>
<evidence type="ECO:0000313" key="7">
    <source>
        <dbReference type="EMBL" id="KAH6884211.1"/>
    </source>
</evidence>
<evidence type="ECO:0000256" key="3">
    <source>
        <dbReference type="ARBA" id="ARBA00022676"/>
    </source>
</evidence>
<dbReference type="GO" id="GO:0016757">
    <property type="term" value="F:glycosyltransferase activity"/>
    <property type="evidence" value="ECO:0007669"/>
    <property type="project" value="UniProtKB-KW"/>
</dbReference>
<reference evidence="7 8" key="1">
    <citation type="journal article" date="2021" name="Nat. Commun.">
        <title>Genetic determinants of endophytism in the Arabidopsis root mycobiome.</title>
        <authorList>
            <person name="Mesny F."/>
            <person name="Miyauchi S."/>
            <person name="Thiergart T."/>
            <person name="Pickel B."/>
            <person name="Atanasova L."/>
            <person name="Karlsson M."/>
            <person name="Huettel B."/>
            <person name="Barry K.W."/>
            <person name="Haridas S."/>
            <person name="Chen C."/>
            <person name="Bauer D."/>
            <person name="Andreopoulos W."/>
            <person name="Pangilinan J."/>
            <person name="LaButti K."/>
            <person name="Riley R."/>
            <person name="Lipzen A."/>
            <person name="Clum A."/>
            <person name="Drula E."/>
            <person name="Henrissat B."/>
            <person name="Kohler A."/>
            <person name="Grigoriev I.V."/>
            <person name="Martin F.M."/>
            <person name="Hacquard S."/>
        </authorList>
    </citation>
    <scope>NUCLEOTIDE SEQUENCE [LARGE SCALE GENOMIC DNA]</scope>
    <source>
        <strain evidence="7 8">MPI-CAGE-CH-0241</strain>
    </source>
</reference>
<dbReference type="OrthoDB" id="3763672at2759"/>
<proteinExistence type="inferred from homology"/>
<comment type="similarity">
    <text evidence="2">Belongs to the glycosyltransferase 77 family.</text>
</comment>
<dbReference type="InterPro" id="IPR029044">
    <property type="entry name" value="Nucleotide-diphossugar_trans"/>
</dbReference>
<protein>
    <recommendedName>
        <fullName evidence="6">Nucleotide-diphospho-sugar transferase domain-containing protein</fullName>
    </recommendedName>
</protein>
<feature type="transmembrane region" description="Helical" evidence="5">
    <location>
        <begin position="12"/>
        <end position="29"/>
    </location>
</feature>
<keyword evidence="4" id="KW-0808">Transferase</keyword>
<gene>
    <name evidence="7" type="ORF">B0T10DRAFT_135754</name>
</gene>
<dbReference type="PANTHER" id="PTHR31306">
    <property type="entry name" value="ALPHA-1,6-MANNOSYLTRANSFERASE MNN11-RELATED"/>
    <property type="match status" value="1"/>
</dbReference>
<name>A0A9P8VYV2_9HYPO</name>
<evidence type="ECO:0000313" key="8">
    <source>
        <dbReference type="Proteomes" id="UP000777438"/>
    </source>
</evidence>
<evidence type="ECO:0000256" key="2">
    <source>
        <dbReference type="ARBA" id="ARBA00007033"/>
    </source>
</evidence>
<keyword evidence="5" id="KW-1133">Transmembrane helix</keyword>
<accession>A0A9P8VYV2</accession>
<evidence type="ECO:0000256" key="4">
    <source>
        <dbReference type="ARBA" id="ARBA00022679"/>
    </source>
</evidence>
<dbReference type="GO" id="GO:0000139">
    <property type="term" value="C:Golgi membrane"/>
    <property type="evidence" value="ECO:0007669"/>
    <property type="project" value="TreeGrafter"/>
</dbReference>
<comment type="caution">
    <text evidence="7">The sequence shown here is derived from an EMBL/GenBank/DDBJ whole genome shotgun (WGS) entry which is preliminary data.</text>
</comment>
<dbReference type="EMBL" id="JAGPYM010000021">
    <property type="protein sequence ID" value="KAH6884211.1"/>
    <property type="molecule type" value="Genomic_DNA"/>
</dbReference>
<keyword evidence="5" id="KW-0812">Transmembrane</keyword>
<evidence type="ECO:0000259" key="6">
    <source>
        <dbReference type="Pfam" id="PF03407"/>
    </source>
</evidence>
<dbReference type="AlphaFoldDB" id="A0A9P8VYV2"/>
<dbReference type="InterPro" id="IPR008630">
    <property type="entry name" value="Glyco_trans_34"/>
</dbReference>
<dbReference type="InterPro" id="IPR005069">
    <property type="entry name" value="Nucl-diP-sugar_transferase"/>
</dbReference>
<dbReference type="Gene3D" id="3.90.550.10">
    <property type="entry name" value="Spore Coat Polysaccharide Biosynthesis Protein SpsA, Chain A"/>
    <property type="match status" value="1"/>
</dbReference>
<dbReference type="PANTHER" id="PTHR31306:SF3">
    <property type="entry name" value="NUCLEOTIDE-DIPHOSPHO-SUGAR TRANSFERASE DOMAIN-CONTAINING PROTEIN"/>
    <property type="match status" value="1"/>
</dbReference>
<comment type="similarity">
    <text evidence="1">Belongs to the glycosyltransferase 34 family.</text>
</comment>
<dbReference type="Proteomes" id="UP000777438">
    <property type="component" value="Unassembled WGS sequence"/>
</dbReference>
<dbReference type="Pfam" id="PF03407">
    <property type="entry name" value="Nucleotid_trans"/>
    <property type="match status" value="1"/>
</dbReference>
<sequence length="374" mass="43658">MIQLQRAALQKWALGVAALLFTTALVFYARDFYLVSEPRPTTSSFPTALEHSDSLKPNRIPKDMPTLIQALWKPSLHKLNETQFRTDEGYEYEIPAEKRWNEPLGKKLLILDVDTRIHTDTGDMMNDNPLYYKNMTGRTGGWMNHYLYAMIHGYDYRLVRAPEYNDRHGTWVKVPMIKEALKTHDMVVFLDADAVFVYPHLPFEWLLNLWNITDDTLVAMAEDPNSKRNRDSKGWVLWNTGFIVAQQSNRTMDLFNKWEDCPSGDKYPDCGHWKQDWAHEQAAFGNHIRYEYSTTDDIRAIPCMDGNGAPYIGDKSCGGVFIRHHWFRKNAPIDHVKDMILDLMVRRLHGHFHAQLDNYFFDAHKESYPLDLNL</sequence>
<keyword evidence="8" id="KW-1185">Reference proteome</keyword>
<organism evidence="7 8">
    <name type="scientific">Thelonectria olida</name>
    <dbReference type="NCBI Taxonomy" id="1576542"/>
    <lineage>
        <taxon>Eukaryota</taxon>
        <taxon>Fungi</taxon>
        <taxon>Dikarya</taxon>
        <taxon>Ascomycota</taxon>
        <taxon>Pezizomycotina</taxon>
        <taxon>Sordariomycetes</taxon>
        <taxon>Hypocreomycetidae</taxon>
        <taxon>Hypocreales</taxon>
        <taxon>Nectriaceae</taxon>
        <taxon>Thelonectria</taxon>
    </lineage>
</organism>
<keyword evidence="5" id="KW-0472">Membrane</keyword>
<evidence type="ECO:0000256" key="5">
    <source>
        <dbReference type="SAM" id="Phobius"/>
    </source>
</evidence>
<dbReference type="GO" id="GO:0006487">
    <property type="term" value="P:protein N-linked glycosylation"/>
    <property type="evidence" value="ECO:0007669"/>
    <property type="project" value="TreeGrafter"/>
</dbReference>